<dbReference type="InterPro" id="IPR028998">
    <property type="entry name" value="RimP_C"/>
</dbReference>
<dbReference type="InterPro" id="IPR035956">
    <property type="entry name" value="RimP_N_sf"/>
</dbReference>
<evidence type="ECO:0000256" key="3">
    <source>
        <dbReference type="HAMAP-Rule" id="MF_01077"/>
    </source>
</evidence>
<comment type="subcellular location">
    <subcellularLocation>
        <location evidence="3">Cytoplasm</location>
    </subcellularLocation>
</comment>
<protein>
    <recommendedName>
        <fullName evidence="3">Ribosome maturation factor RimP</fullName>
    </recommendedName>
</protein>
<reference evidence="7 8" key="1">
    <citation type="submission" date="2013-07" db="EMBL/GenBank/DDBJ databases">
        <authorList>
            <consortium name="DOE Joint Genome Institute"/>
            <person name="Reeve W."/>
            <person name="Huntemann M."/>
            <person name="Han J."/>
            <person name="Chen A."/>
            <person name="Kyrpides N."/>
            <person name="Mavromatis K."/>
            <person name="Markowitz V."/>
            <person name="Palaniappan K."/>
            <person name="Ivanova N."/>
            <person name="Schaumberg A."/>
            <person name="Pati A."/>
            <person name="Liolios K."/>
            <person name="Nordberg H.P."/>
            <person name="Cantor M.N."/>
            <person name="Hua S.X."/>
            <person name="Woyke T."/>
        </authorList>
    </citation>
    <scope>NUCLEOTIDE SEQUENCE [LARGE SCALE GENOMIC DNA]</scope>
    <source>
        <strain evidence="7 8">DSM 43889</strain>
    </source>
</reference>
<evidence type="ECO:0000259" key="5">
    <source>
        <dbReference type="Pfam" id="PF02576"/>
    </source>
</evidence>
<organism evidence="7 8">
    <name type="scientific">Actinoalloteichus caeruleus DSM 43889</name>
    <dbReference type="NCBI Taxonomy" id="1120930"/>
    <lineage>
        <taxon>Bacteria</taxon>
        <taxon>Bacillati</taxon>
        <taxon>Actinomycetota</taxon>
        <taxon>Actinomycetes</taxon>
        <taxon>Pseudonocardiales</taxon>
        <taxon>Pseudonocardiaceae</taxon>
        <taxon>Actinoalloteichus</taxon>
        <taxon>Actinoalloteichus cyanogriseus</taxon>
    </lineage>
</organism>
<dbReference type="CDD" id="cd01734">
    <property type="entry name" value="YlxS_C"/>
    <property type="match status" value="1"/>
</dbReference>
<dbReference type="Pfam" id="PF02576">
    <property type="entry name" value="RimP_N"/>
    <property type="match status" value="1"/>
</dbReference>
<reference evidence="7 8" key="2">
    <citation type="submission" date="2022-06" db="EMBL/GenBank/DDBJ databases">
        <title>Genomic Encyclopedia of Type Strains, Phase I: the one thousand microbial genomes (KMG-I) project.</title>
        <authorList>
            <person name="Kyrpides N."/>
        </authorList>
    </citation>
    <scope>NUCLEOTIDE SEQUENCE [LARGE SCALE GENOMIC DNA]</scope>
    <source>
        <strain evidence="7 8">DSM 43889</strain>
    </source>
</reference>
<dbReference type="Proteomes" id="UP000791080">
    <property type="component" value="Unassembled WGS sequence"/>
</dbReference>
<sequence>MSDVPSGQDAAELETIVAGVVDDLGYDLESLDVQRAGGRRVVRVVVDRDSGVGLDEIAEASRAVSSALDERESVLAGPYTLEVTSPGVDRPLTRPRHWRRARHRLVRTRLAEGGELTGRVGEADDEGVTLLVDGSLRRLAFHEVERAVVEVEFRQPPVDELKLLDLGGAADDGAAPEQGPSEERPK</sequence>
<keyword evidence="2 3" id="KW-0690">Ribosome biogenesis</keyword>
<feature type="compositionally biased region" description="Low complexity" evidence="4">
    <location>
        <begin position="164"/>
        <end position="175"/>
    </location>
</feature>
<accession>A0ABT1JPH4</accession>
<dbReference type="HAMAP" id="MF_01077">
    <property type="entry name" value="RimP"/>
    <property type="match status" value="1"/>
</dbReference>
<dbReference type="InterPro" id="IPR028989">
    <property type="entry name" value="RimP_N"/>
</dbReference>
<dbReference type="PANTHER" id="PTHR33867">
    <property type="entry name" value="RIBOSOME MATURATION FACTOR RIMP"/>
    <property type="match status" value="1"/>
</dbReference>
<dbReference type="NCBIfam" id="NF000930">
    <property type="entry name" value="PRK00092.2-2"/>
    <property type="match status" value="1"/>
</dbReference>
<dbReference type="SUPFAM" id="SSF75420">
    <property type="entry name" value="YhbC-like, N-terminal domain"/>
    <property type="match status" value="1"/>
</dbReference>
<keyword evidence="1 3" id="KW-0963">Cytoplasm</keyword>
<dbReference type="RefSeq" id="WP_026419965.1">
    <property type="nucleotide sequence ID" value="NZ_AUBJ02000001.1"/>
</dbReference>
<feature type="region of interest" description="Disordered" evidence="4">
    <location>
        <begin position="164"/>
        <end position="186"/>
    </location>
</feature>
<gene>
    <name evidence="3" type="primary">rimP</name>
    <name evidence="7" type="ORF">G443_004689</name>
</gene>
<dbReference type="Gene3D" id="3.30.300.70">
    <property type="entry name" value="RimP-like superfamily, N-terminal"/>
    <property type="match status" value="1"/>
</dbReference>
<dbReference type="Pfam" id="PF17384">
    <property type="entry name" value="DUF150_C"/>
    <property type="match status" value="1"/>
</dbReference>
<evidence type="ECO:0000256" key="1">
    <source>
        <dbReference type="ARBA" id="ARBA00022490"/>
    </source>
</evidence>
<feature type="domain" description="Ribosome maturation factor RimP N-terminal" evidence="5">
    <location>
        <begin position="16"/>
        <end position="89"/>
    </location>
</feature>
<name>A0ABT1JPH4_ACTCY</name>
<evidence type="ECO:0000256" key="2">
    <source>
        <dbReference type="ARBA" id="ARBA00022517"/>
    </source>
</evidence>
<dbReference type="PANTHER" id="PTHR33867:SF1">
    <property type="entry name" value="RIBOSOME MATURATION FACTOR RIMP"/>
    <property type="match status" value="1"/>
</dbReference>
<evidence type="ECO:0000313" key="7">
    <source>
        <dbReference type="EMBL" id="MCP2334419.1"/>
    </source>
</evidence>
<comment type="caution">
    <text evidence="7">The sequence shown here is derived from an EMBL/GenBank/DDBJ whole genome shotgun (WGS) entry which is preliminary data.</text>
</comment>
<proteinExistence type="inferred from homology"/>
<keyword evidence="8" id="KW-1185">Reference proteome</keyword>
<evidence type="ECO:0000256" key="4">
    <source>
        <dbReference type="SAM" id="MobiDB-lite"/>
    </source>
</evidence>
<dbReference type="EMBL" id="AUBJ02000001">
    <property type="protein sequence ID" value="MCP2334419.1"/>
    <property type="molecule type" value="Genomic_DNA"/>
</dbReference>
<comment type="function">
    <text evidence="3">Required for maturation of 30S ribosomal subunits.</text>
</comment>
<feature type="domain" description="Ribosome maturation factor RimP C-terminal" evidence="6">
    <location>
        <begin position="92"/>
        <end position="153"/>
    </location>
</feature>
<evidence type="ECO:0000313" key="8">
    <source>
        <dbReference type="Proteomes" id="UP000791080"/>
    </source>
</evidence>
<dbReference type="InterPro" id="IPR003728">
    <property type="entry name" value="Ribosome_maturation_RimP"/>
</dbReference>
<evidence type="ECO:0000259" key="6">
    <source>
        <dbReference type="Pfam" id="PF17384"/>
    </source>
</evidence>
<comment type="similarity">
    <text evidence="3">Belongs to the RimP family.</text>
</comment>